<reference evidence="5" key="1">
    <citation type="submission" date="2021-02" db="EMBL/GenBank/DDBJ databases">
        <authorList>
            <person name="Dougan E. K."/>
            <person name="Rhodes N."/>
            <person name="Thang M."/>
            <person name="Chan C."/>
        </authorList>
    </citation>
    <scope>NUCLEOTIDE SEQUENCE</scope>
</reference>
<comment type="caution">
    <text evidence="5">The sequence shown here is derived from an EMBL/GenBank/DDBJ whole genome shotgun (WGS) entry which is preliminary data.</text>
</comment>
<feature type="non-terminal residue" evidence="5">
    <location>
        <position position="271"/>
    </location>
</feature>
<dbReference type="Proteomes" id="UP000626109">
    <property type="component" value="Unassembled WGS sequence"/>
</dbReference>
<dbReference type="GO" id="GO:0051082">
    <property type="term" value="F:unfolded protein binding"/>
    <property type="evidence" value="ECO:0007669"/>
    <property type="project" value="TreeGrafter"/>
</dbReference>
<feature type="domain" description="J" evidence="4">
    <location>
        <begin position="124"/>
        <end position="194"/>
    </location>
</feature>
<dbReference type="PROSITE" id="PS50076">
    <property type="entry name" value="DNAJ_2"/>
    <property type="match status" value="1"/>
</dbReference>
<evidence type="ECO:0000256" key="3">
    <source>
        <dbReference type="SAM" id="Phobius"/>
    </source>
</evidence>
<keyword evidence="3" id="KW-0812">Transmembrane</keyword>
<feature type="transmembrane region" description="Helical" evidence="3">
    <location>
        <begin position="49"/>
        <end position="73"/>
    </location>
</feature>
<dbReference type="SMART" id="SM00271">
    <property type="entry name" value="DnaJ"/>
    <property type="match status" value="1"/>
</dbReference>
<organism evidence="5 6">
    <name type="scientific">Polarella glacialis</name>
    <name type="common">Dinoflagellate</name>
    <dbReference type="NCBI Taxonomy" id="89957"/>
    <lineage>
        <taxon>Eukaryota</taxon>
        <taxon>Sar</taxon>
        <taxon>Alveolata</taxon>
        <taxon>Dinophyceae</taxon>
        <taxon>Suessiales</taxon>
        <taxon>Suessiaceae</taxon>
        <taxon>Polarella</taxon>
    </lineage>
</organism>
<dbReference type="Pfam" id="PF00226">
    <property type="entry name" value="DnaJ"/>
    <property type="match status" value="1"/>
</dbReference>
<evidence type="ECO:0000256" key="1">
    <source>
        <dbReference type="ARBA" id="ARBA00023186"/>
    </source>
</evidence>
<accession>A0A813LUI8</accession>
<evidence type="ECO:0000313" key="5">
    <source>
        <dbReference type="EMBL" id="CAE8739161.1"/>
    </source>
</evidence>
<dbReference type="PANTHER" id="PTHR43096:SF52">
    <property type="entry name" value="DNAJ HOMOLOG 1, MITOCHONDRIAL-RELATED"/>
    <property type="match status" value="1"/>
</dbReference>
<protein>
    <recommendedName>
        <fullName evidence="4">J domain-containing protein</fullName>
    </recommendedName>
</protein>
<dbReference type="InterPro" id="IPR001623">
    <property type="entry name" value="DnaJ_domain"/>
</dbReference>
<sequence length="271" mass="28561">TPLRRGARAQRLPRDPRIPSASYVAVPVLLASLRGRSGRGCKRPCERRAISSVVAAAALVSALAAAAAAAAVMSSSSAEEPEPSSTGRGSSFNSADFGFEDLDAPVLPSDLEEALRDFDGDFRGPWEALGLDAEEPATEEELRQAYRRAVRLEHPDTSSYPNAEERFQRVRKAYAILSDDGSRALLLEAIDKEAASFKELEAASEASSSESGAGPSSAVPRWLGVSFALLGVLGFVASQGSESGSGDGWKLRSAKKPPRGGASQLREELGS</sequence>
<dbReference type="CDD" id="cd06257">
    <property type="entry name" value="DnaJ"/>
    <property type="match status" value="1"/>
</dbReference>
<dbReference type="AlphaFoldDB" id="A0A813LUI8"/>
<dbReference type="InterPro" id="IPR036869">
    <property type="entry name" value="J_dom_sf"/>
</dbReference>
<keyword evidence="3" id="KW-1133">Transmembrane helix</keyword>
<dbReference type="GO" id="GO:0005737">
    <property type="term" value="C:cytoplasm"/>
    <property type="evidence" value="ECO:0007669"/>
    <property type="project" value="TreeGrafter"/>
</dbReference>
<evidence type="ECO:0000313" key="6">
    <source>
        <dbReference type="Proteomes" id="UP000626109"/>
    </source>
</evidence>
<dbReference type="GO" id="GO:0042026">
    <property type="term" value="P:protein refolding"/>
    <property type="evidence" value="ECO:0007669"/>
    <property type="project" value="TreeGrafter"/>
</dbReference>
<keyword evidence="3" id="KW-0472">Membrane</keyword>
<dbReference type="EMBL" id="CAJNNW010037065">
    <property type="protein sequence ID" value="CAE8739161.1"/>
    <property type="molecule type" value="Genomic_DNA"/>
</dbReference>
<gene>
    <name evidence="5" type="ORF">PGLA2088_LOCUS49497</name>
</gene>
<dbReference type="Gene3D" id="1.10.287.110">
    <property type="entry name" value="DnaJ domain"/>
    <property type="match status" value="1"/>
</dbReference>
<dbReference type="SUPFAM" id="SSF46565">
    <property type="entry name" value="Chaperone J-domain"/>
    <property type="match status" value="1"/>
</dbReference>
<dbReference type="PANTHER" id="PTHR43096">
    <property type="entry name" value="DNAJ HOMOLOG 1, MITOCHONDRIAL-RELATED"/>
    <property type="match status" value="1"/>
</dbReference>
<keyword evidence="1" id="KW-0143">Chaperone</keyword>
<dbReference type="PRINTS" id="PR00625">
    <property type="entry name" value="JDOMAIN"/>
</dbReference>
<evidence type="ECO:0000259" key="4">
    <source>
        <dbReference type="PROSITE" id="PS50076"/>
    </source>
</evidence>
<proteinExistence type="predicted"/>
<evidence type="ECO:0000256" key="2">
    <source>
        <dbReference type="SAM" id="MobiDB-lite"/>
    </source>
</evidence>
<feature type="region of interest" description="Disordered" evidence="2">
    <location>
        <begin position="239"/>
        <end position="271"/>
    </location>
</feature>
<name>A0A813LUI8_POLGL</name>